<protein>
    <recommendedName>
        <fullName evidence="1">Fatty acyl-CoA reductase</fullName>
        <ecNumber evidence="1">1.2.1.84</ecNumber>
    </recommendedName>
</protein>
<dbReference type="PANTHER" id="PTHR11011">
    <property type="entry name" value="MALE STERILITY PROTEIN 2-RELATED"/>
    <property type="match status" value="1"/>
</dbReference>
<reference evidence="3" key="1">
    <citation type="journal article" date="2019" name="Sci. Rep.">
        <title>Draft genome of Tanacetum cinerariifolium, the natural source of mosquito coil.</title>
        <authorList>
            <person name="Yamashiro T."/>
            <person name="Shiraishi A."/>
            <person name="Satake H."/>
            <person name="Nakayama K."/>
        </authorList>
    </citation>
    <scope>NUCLEOTIDE SEQUENCE</scope>
</reference>
<accession>A0A699RI93</accession>
<comment type="function">
    <text evidence="1">Catalyzes the reduction of fatty acyl-CoA to fatty alcohols.</text>
</comment>
<dbReference type="Gene3D" id="3.40.50.720">
    <property type="entry name" value="NAD(P)-binding Rossmann-like Domain"/>
    <property type="match status" value="1"/>
</dbReference>
<evidence type="ECO:0000256" key="1">
    <source>
        <dbReference type="RuleBase" id="RU363097"/>
    </source>
</evidence>
<dbReference type="PANTHER" id="PTHR11011:SF99">
    <property type="entry name" value="FATTY ACYL-COA REDUCTASE 3"/>
    <property type="match status" value="1"/>
</dbReference>
<dbReference type="Pfam" id="PF07993">
    <property type="entry name" value="NAD_binding_4"/>
    <property type="match status" value="1"/>
</dbReference>
<dbReference type="GO" id="GO:0080019">
    <property type="term" value="F:alcohol-forming very long-chain fatty acyl-CoA reductase activity"/>
    <property type="evidence" value="ECO:0007669"/>
    <property type="project" value="InterPro"/>
</dbReference>
<gene>
    <name evidence="3" type="ORF">Tci_857695</name>
</gene>
<keyword evidence="1" id="KW-0443">Lipid metabolism</keyword>
<keyword evidence="1" id="KW-0560">Oxidoreductase</keyword>
<keyword evidence="1" id="KW-0521">NADP</keyword>
<dbReference type="InterPro" id="IPR013120">
    <property type="entry name" value="FAR_NAD-bd"/>
</dbReference>
<dbReference type="InterPro" id="IPR026055">
    <property type="entry name" value="FAR"/>
</dbReference>
<proteinExistence type="inferred from homology"/>
<dbReference type="GO" id="GO:0010345">
    <property type="term" value="P:suberin biosynthetic process"/>
    <property type="evidence" value="ECO:0007669"/>
    <property type="project" value="TreeGrafter"/>
</dbReference>
<dbReference type="EMBL" id="BKCJ011101545">
    <property type="protein sequence ID" value="GFC85725.1"/>
    <property type="molecule type" value="Genomic_DNA"/>
</dbReference>
<evidence type="ECO:0000313" key="3">
    <source>
        <dbReference type="EMBL" id="GFC85725.1"/>
    </source>
</evidence>
<dbReference type="GO" id="GO:0035336">
    <property type="term" value="P:long-chain fatty-acyl-CoA metabolic process"/>
    <property type="evidence" value="ECO:0007669"/>
    <property type="project" value="TreeGrafter"/>
</dbReference>
<dbReference type="InterPro" id="IPR036291">
    <property type="entry name" value="NAD(P)-bd_dom_sf"/>
</dbReference>
<comment type="catalytic activity">
    <reaction evidence="1">
        <text>a long-chain fatty acyl-CoA + 2 NADPH + 2 H(+) = a long-chain primary fatty alcohol + 2 NADP(+) + CoA</text>
        <dbReference type="Rhea" id="RHEA:52716"/>
        <dbReference type="ChEBI" id="CHEBI:15378"/>
        <dbReference type="ChEBI" id="CHEBI:57287"/>
        <dbReference type="ChEBI" id="CHEBI:57783"/>
        <dbReference type="ChEBI" id="CHEBI:58349"/>
        <dbReference type="ChEBI" id="CHEBI:77396"/>
        <dbReference type="ChEBI" id="CHEBI:83139"/>
        <dbReference type="EC" id="1.2.1.84"/>
    </reaction>
</comment>
<name>A0A699RI93_TANCI</name>
<feature type="non-terminal residue" evidence="3">
    <location>
        <position position="59"/>
    </location>
</feature>
<dbReference type="EC" id="1.2.1.84" evidence="1"/>
<feature type="domain" description="Thioester reductase (TE)" evidence="2">
    <location>
        <begin position="15"/>
        <end position="57"/>
    </location>
</feature>
<evidence type="ECO:0000259" key="2">
    <source>
        <dbReference type="Pfam" id="PF07993"/>
    </source>
</evidence>
<comment type="similarity">
    <text evidence="1">Belongs to the fatty acyl-CoA reductase family.</text>
</comment>
<dbReference type="GO" id="GO:0102965">
    <property type="term" value="F:alcohol-forming long-chain fatty acyl-CoA reductase activity"/>
    <property type="evidence" value="ECO:0007669"/>
    <property type="project" value="UniProtKB-EC"/>
</dbReference>
<dbReference type="AlphaFoldDB" id="A0A699RI93"/>
<organism evidence="3">
    <name type="scientific">Tanacetum cinerariifolium</name>
    <name type="common">Dalmatian daisy</name>
    <name type="synonym">Chrysanthemum cinerariifolium</name>
    <dbReference type="NCBI Taxonomy" id="118510"/>
    <lineage>
        <taxon>Eukaryota</taxon>
        <taxon>Viridiplantae</taxon>
        <taxon>Streptophyta</taxon>
        <taxon>Embryophyta</taxon>
        <taxon>Tracheophyta</taxon>
        <taxon>Spermatophyta</taxon>
        <taxon>Magnoliopsida</taxon>
        <taxon>eudicotyledons</taxon>
        <taxon>Gunneridae</taxon>
        <taxon>Pentapetalae</taxon>
        <taxon>asterids</taxon>
        <taxon>campanulids</taxon>
        <taxon>Asterales</taxon>
        <taxon>Asteraceae</taxon>
        <taxon>Asteroideae</taxon>
        <taxon>Anthemideae</taxon>
        <taxon>Anthemidinae</taxon>
        <taxon>Tanacetum</taxon>
    </lineage>
</organism>
<sequence>MESIIEYLENKTILVTGTTGFLGKIFVEKILRVQPNIKKLFLLIRASDPNSAFRRFHFE</sequence>
<dbReference type="SUPFAM" id="SSF51735">
    <property type="entry name" value="NAD(P)-binding Rossmann-fold domains"/>
    <property type="match status" value="1"/>
</dbReference>
<comment type="caution">
    <text evidence="3">The sequence shown here is derived from an EMBL/GenBank/DDBJ whole genome shotgun (WGS) entry which is preliminary data.</text>
</comment>
<keyword evidence="1" id="KW-0444">Lipid biosynthesis</keyword>